<dbReference type="Proteomes" id="UP000295293">
    <property type="component" value="Unassembled WGS sequence"/>
</dbReference>
<dbReference type="GO" id="GO:0008897">
    <property type="term" value="F:holo-[acyl-carrier-protein] synthase activity"/>
    <property type="evidence" value="ECO:0007669"/>
    <property type="project" value="InterPro"/>
</dbReference>
<dbReference type="InterPro" id="IPR008278">
    <property type="entry name" value="4-PPantetheinyl_Trfase_dom"/>
</dbReference>
<evidence type="ECO:0000256" key="1">
    <source>
        <dbReference type="ARBA" id="ARBA00010990"/>
    </source>
</evidence>
<sequence>MIADLSATSDGVDVWLAFYNEIDDTALLDRFAGLLSVEECRQEARFRFADDRKRYRVTRALLRTALSRYAPVAPLDWTFATNAYGCPRIAEAHGAAAGISFNLSHTRGLIALAVTRGLAVGIDVENLVVRQVSTGIAERFFAPAEVDELASVATAQQQDRFFEYWTFKESYIKARGMGLSIPLDKFSFRFPHAAAVQLAVQPELDDDAARWNFVQYRPTPDYLLALCVERAQQQPALPRVTLRKVVPTCSLQAVELPALKTSAL</sequence>
<keyword evidence="6" id="KW-1185">Reference proteome</keyword>
<keyword evidence="2 5" id="KW-0808">Transferase</keyword>
<name>A0A4R6Z023_9GAMM</name>
<protein>
    <submittedName>
        <fullName evidence="5">4'-phosphopantetheinyl transferase</fullName>
    </submittedName>
</protein>
<dbReference type="PANTHER" id="PTHR12215">
    <property type="entry name" value="PHOSPHOPANTETHEINE TRANSFERASE"/>
    <property type="match status" value="1"/>
</dbReference>
<dbReference type="OrthoDB" id="9808281at2"/>
<evidence type="ECO:0000259" key="3">
    <source>
        <dbReference type="Pfam" id="PF01648"/>
    </source>
</evidence>
<dbReference type="EMBL" id="SNZH01000005">
    <property type="protein sequence ID" value="TDR44832.1"/>
    <property type="molecule type" value="Genomic_DNA"/>
</dbReference>
<evidence type="ECO:0000313" key="5">
    <source>
        <dbReference type="EMBL" id="TDR44832.1"/>
    </source>
</evidence>
<dbReference type="InterPro" id="IPR055066">
    <property type="entry name" value="AASDHPPT_N"/>
</dbReference>
<dbReference type="GO" id="GO:0019878">
    <property type="term" value="P:lysine biosynthetic process via aminoadipic acid"/>
    <property type="evidence" value="ECO:0007669"/>
    <property type="project" value="TreeGrafter"/>
</dbReference>
<dbReference type="PANTHER" id="PTHR12215:SF10">
    <property type="entry name" value="L-AMINOADIPATE-SEMIALDEHYDE DEHYDROGENASE-PHOSPHOPANTETHEINYL TRANSFERASE"/>
    <property type="match status" value="1"/>
</dbReference>
<feature type="domain" description="4'-phosphopantetheinyl transferase" evidence="3">
    <location>
        <begin position="119"/>
        <end position="227"/>
    </location>
</feature>
<dbReference type="Pfam" id="PF01648">
    <property type="entry name" value="ACPS"/>
    <property type="match status" value="1"/>
</dbReference>
<accession>A0A4R6Z023</accession>
<comment type="similarity">
    <text evidence="1">Belongs to the P-Pant transferase superfamily. Gsp/Sfp/HetI/AcpT family.</text>
</comment>
<evidence type="ECO:0000256" key="2">
    <source>
        <dbReference type="ARBA" id="ARBA00022679"/>
    </source>
</evidence>
<dbReference type="Pfam" id="PF22624">
    <property type="entry name" value="AASDHPPT_N"/>
    <property type="match status" value="1"/>
</dbReference>
<gene>
    <name evidence="5" type="ORF">DFR29_10513</name>
</gene>
<dbReference type="SUPFAM" id="SSF56214">
    <property type="entry name" value="4'-phosphopantetheinyl transferase"/>
    <property type="match status" value="2"/>
</dbReference>
<reference evidence="5 6" key="1">
    <citation type="submission" date="2019-03" db="EMBL/GenBank/DDBJ databases">
        <title>Genomic Encyclopedia of Type Strains, Phase IV (KMG-IV): sequencing the most valuable type-strain genomes for metagenomic binning, comparative biology and taxonomic classification.</title>
        <authorList>
            <person name="Goeker M."/>
        </authorList>
    </citation>
    <scope>NUCLEOTIDE SEQUENCE [LARGE SCALE GENOMIC DNA]</scope>
    <source>
        <strain evidence="5 6">DSM 21667</strain>
    </source>
</reference>
<dbReference type="InterPro" id="IPR050559">
    <property type="entry name" value="P-Pant_transferase_sf"/>
</dbReference>
<evidence type="ECO:0000259" key="4">
    <source>
        <dbReference type="Pfam" id="PF22624"/>
    </source>
</evidence>
<organism evidence="5 6">
    <name type="scientific">Tahibacter aquaticus</name>
    <dbReference type="NCBI Taxonomy" id="520092"/>
    <lineage>
        <taxon>Bacteria</taxon>
        <taxon>Pseudomonadati</taxon>
        <taxon>Pseudomonadota</taxon>
        <taxon>Gammaproteobacteria</taxon>
        <taxon>Lysobacterales</taxon>
        <taxon>Rhodanobacteraceae</taxon>
        <taxon>Tahibacter</taxon>
    </lineage>
</organism>
<feature type="domain" description="4'-phosphopantetheinyl transferase N-terminal" evidence="4">
    <location>
        <begin position="33"/>
        <end position="113"/>
    </location>
</feature>
<dbReference type="AlphaFoldDB" id="A0A4R6Z023"/>
<dbReference type="GO" id="GO:0000287">
    <property type="term" value="F:magnesium ion binding"/>
    <property type="evidence" value="ECO:0007669"/>
    <property type="project" value="InterPro"/>
</dbReference>
<evidence type="ECO:0000313" key="6">
    <source>
        <dbReference type="Proteomes" id="UP000295293"/>
    </source>
</evidence>
<dbReference type="RefSeq" id="WP_133818355.1">
    <property type="nucleotide sequence ID" value="NZ_SNZH01000005.1"/>
</dbReference>
<dbReference type="GO" id="GO:0005829">
    <property type="term" value="C:cytosol"/>
    <property type="evidence" value="ECO:0007669"/>
    <property type="project" value="TreeGrafter"/>
</dbReference>
<dbReference type="InterPro" id="IPR037143">
    <property type="entry name" value="4-PPantetheinyl_Trfase_dom_sf"/>
</dbReference>
<dbReference type="Gene3D" id="3.90.470.20">
    <property type="entry name" value="4'-phosphopantetheinyl transferase domain"/>
    <property type="match status" value="2"/>
</dbReference>
<comment type="caution">
    <text evidence="5">The sequence shown here is derived from an EMBL/GenBank/DDBJ whole genome shotgun (WGS) entry which is preliminary data.</text>
</comment>
<proteinExistence type="inferred from homology"/>